<dbReference type="InterPro" id="IPR014433">
    <property type="entry name" value="CooC"/>
</dbReference>
<protein>
    <submittedName>
        <fullName evidence="4">Co dehydrogenase accessory protein cooc (Nickel insertion)</fullName>
    </submittedName>
</protein>
<reference evidence="4" key="1">
    <citation type="journal article" date="2015" name="Proc. Natl. Acad. Sci. U.S.A.">
        <title>Networks of energetic and metabolic interactions define dynamics in microbial communities.</title>
        <authorList>
            <person name="Embree M."/>
            <person name="Liu J.K."/>
            <person name="Al-Bassam M.M."/>
            <person name="Zengler K."/>
        </authorList>
    </citation>
    <scope>NUCLEOTIDE SEQUENCE</scope>
</reference>
<dbReference type="InterPro" id="IPR050625">
    <property type="entry name" value="ParA/MinD_ATPase"/>
</dbReference>
<gene>
    <name evidence="4" type="ORF">ASZ90_006939</name>
</gene>
<feature type="domain" description="CobQ/CobB/MinD/ParA nucleotide binding" evidence="3">
    <location>
        <begin position="10"/>
        <end position="233"/>
    </location>
</feature>
<keyword evidence="1" id="KW-0547">Nucleotide-binding</keyword>
<dbReference type="InterPro" id="IPR027417">
    <property type="entry name" value="P-loop_NTPase"/>
</dbReference>
<dbReference type="EMBL" id="LNQE01000914">
    <property type="protein sequence ID" value="KUG23278.1"/>
    <property type="molecule type" value="Genomic_DNA"/>
</dbReference>
<dbReference type="PANTHER" id="PTHR43384:SF6">
    <property type="entry name" value="SEPTUM SITE-DETERMINING PROTEIN MIND HOMOLOG, CHLOROPLASTIC"/>
    <property type="match status" value="1"/>
</dbReference>
<evidence type="ECO:0000256" key="1">
    <source>
        <dbReference type="ARBA" id="ARBA00022741"/>
    </source>
</evidence>
<dbReference type="GO" id="GO:0005829">
    <property type="term" value="C:cytosol"/>
    <property type="evidence" value="ECO:0007669"/>
    <property type="project" value="TreeGrafter"/>
</dbReference>
<dbReference type="GO" id="GO:0005524">
    <property type="term" value="F:ATP binding"/>
    <property type="evidence" value="ECO:0007669"/>
    <property type="project" value="UniProtKB-KW"/>
</dbReference>
<dbReference type="SUPFAM" id="SSF52540">
    <property type="entry name" value="P-loop containing nucleoside triphosphate hydrolases"/>
    <property type="match status" value="1"/>
</dbReference>
<dbReference type="Pfam" id="PF01656">
    <property type="entry name" value="CbiA"/>
    <property type="match status" value="1"/>
</dbReference>
<dbReference type="PIRSF" id="PIRSF005647">
    <property type="entry name" value="CooC"/>
    <property type="match status" value="1"/>
</dbReference>
<evidence type="ECO:0000259" key="3">
    <source>
        <dbReference type="Pfam" id="PF01656"/>
    </source>
</evidence>
<dbReference type="GO" id="GO:0016887">
    <property type="term" value="F:ATP hydrolysis activity"/>
    <property type="evidence" value="ECO:0007669"/>
    <property type="project" value="TreeGrafter"/>
</dbReference>
<comment type="caution">
    <text evidence="4">The sequence shown here is derived from an EMBL/GenBank/DDBJ whole genome shotgun (WGS) entry which is preliminary data.</text>
</comment>
<dbReference type="GO" id="GO:0009898">
    <property type="term" value="C:cytoplasmic side of plasma membrane"/>
    <property type="evidence" value="ECO:0007669"/>
    <property type="project" value="TreeGrafter"/>
</dbReference>
<sequence length="273" mass="30089">MCVARKKTKIIAICGKGGVGKTSISAAVTKILIEDPRARVLAIDADPAVGLASALDITVRCTVDDVRNMLINKIEKHEGGDRKQIISLLDYELTNALEERGNLAFLAIGRPETEGCYCKVNDMLKDIIKSLSSNFDYVVIDGEAGVEQINRRVMESVTHLILVSDQSAKGIGVIATLKKVAGEAVHYERIGYIINRIRDKQEMNKMQLPEDIEFLGFIPEDENIRNSDIEGKSLLMLPDCTALNSVRQSLETMKILPLEIFNPGCTCAHVHSH</sequence>
<keyword evidence="2" id="KW-0067">ATP-binding</keyword>
<dbReference type="AlphaFoldDB" id="A0A0W8FRH2"/>
<dbReference type="InterPro" id="IPR002586">
    <property type="entry name" value="CobQ/CobB/MinD/ParA_Nub-bd_dom"/>
</dbReference>
<name>A0A0W8FRH2_9ZZZZ</name>
<organism evidence="4">
    <name type="scientific">hydrocarbon metagenome</name>
    <dbReference type="NCBI Taxonomy" id="938273"/>
    <lineage>
        <taxon>unclassified sequences</taxon>
        <taxon>metagenomes</taxon>
        <taxon>ecological metagenomes</taxon>
    </lineage>
</organism>
<accession>A0A0W8FRH2</accession>
<dbReference type="PANTHER" id="PTHR43384">
    <property type="entry name" value="SEPTUM SITE-DETERMINING PROTEIN MIND HOMOLOG, CHLOROPLASTIC-RELATED"/>
    <property type="match status" value="1"/>
</dbReference>
<dbReference type="GO" id="GO:0051782">
    <property type="term" value="P:negative regulation of cell division"/>
    <property type="evidence" value="ECO:0007669"/>
    <property type="project" value="TreeGrafter"/>
</dbReference>
<evidence type="ECO:0000256" key="2">
    <source>
        <dbReference type="ARBA" id="ARBA00022840"/>
    </source>
</evidence>
<evidence type="ECO:0000313" key="4">
    <source>
        <dbReference type="EMBL" id="KUG23278.1"/>
    </source>
</evidence>
<dbReference type="Gene3D" id="3.40.50.300">
    <property type="entry name" value="P-loop containing nucleotide triphosphate hydrolases"/>
    <property type="match status" value="1"/>
</dbReference>
<proteinExistence type="predicted"/>